<reference evidence="3" key="1">
    <citation type="submission" date="2021-03" db="EMBL/GenBank/DDBJ databases">
        <title>Draft genome sequence of rust myrtle Austropuccinia psidii MF-1, a brazilian biotype.</title>
        <authorList>
            <person name="Quecine M.C."/>
            <person name="Pachon D.M.R."/>
            <person name="Bonatelli M.L."/>
            <person name="Correr F.H."/>
            <person name="Franceschini L.M."/>
            <person name="Leite T.F."/>
            <person name="Margarido G.R.A."/>
            <person name="Almeida C.A."/>
            <person name="Ferrarezi J.A."/>
            <person name="Labate C.A."/>
        </authorList>
    </citation>
    <scope>NUCLEOTIDE SEQUENCE</scope>
    <source>
        <strain evidence="3">MF-1</strain>
    </source>
</reference>
<feature type="signal peptide" evidence="2">
    <location>
        <begin position="1"/>
        <end position="21"/>
    </location>
</feature>
<evidence type="ECO:0000256" key="2">
    <source>
        <dbReference type="SAM" id="SignalP"/>
    </source>
</evidence>
<proteinExistence type="predicted"/>
<dbReference type="AlphaFoldDB" id="A0A9Q3B9T9"/>
<feature type="chain" id="PRO_5040442413" description="Secreted protein" evidence="2">
    <location>
        <begin position="22"/>
        <end position="200"/>
    </location>
</feature>
<evidence type="ECO:0000256" key="1">
    <source>
        <dbReference type="SAM" id="MobiDB-lite"/>
    </source>
</evidence>
<organism evidence="3 4">
    <name type="scientific">Austropuccinia psidii MF-1</name>
    <dbReference type="NCBI Taxonomy" id="1389203"/>
    <lineage>
        <taxon>Eukaryota</taxon>
        <taxon>Fungi</taxon>
        <taxon>Dikarya</taxon>
        <taxon>Basidiomycota</taxon>
        <taxon>Pucciniomycotina</taxon>
        <taxon>Pucciniomycetes</taxon>
        <taxon>Pucciniales</taxon>
        <taxon>Sphaerophragmiaceae</taxon>
        <taxon>Austropuccinia</taxon>
    </lineage>
</organism>
<name>A0A9Q3B9T9_9BASI</name>
<feature type="compositionally biased region" description="Polar residues" evidence="1">
    <location>
        <begin position="171"/>
        <end position="184"/>
    </location>
</feature>
<keyword evidence="2" id="KW-0732">Signal</keyword>
<protein>
    <recommendedName>
        <fullName evidence="5">Secreted protein</fullName>
    </recommendedName>
</protein>
<dbReference type="Proteomes" id="UP000765509">
    <property type="component" value="Unassembled WGS sequence"/>
</dbReference>
<dbReference type="EMBL" id="AVOT02000148">
    <property type="protein sequence ID" value="MBW0461373.1"/>
    <property type="molecule type" value="Genomic_DNA"/>
</dbReference>
<comment type="caution">
    <text evidence="3">The sequence shown here is derived from an EMBL/GenBank/DDBJ whole genome shotgun (WGS) entry which is preliminary data.</text>
</comment>
<feature type="region of interest" description="Disordered" evidence="1">
    <location>
        <begin position="155"/>
        <end position="200"/>
    </location>
</feature>
<sequence>MSPFPFCIFLLGLVFPTLVRSGGALFKGECDEAFAFLSKSAPVDAATGGAAVPLGWCKNYHVEDDYVCDLNTCYGSPVCPPCNVITTDPVTHNVTILNTTTPSNLVCNFIYGLTTNSFVCIDVNGTAALCKTTDCAGFTTCGSCAISPKNGTAGVIDGQGAGSTPPVTPDSAPTTPSKPVEQQPNAPPPTQPKKVHNDGP</sequence>
<keyword evidence="4" id="KW-1185">Reference proteome</keyword>
<accession>A0A9Q3B9T9</accession>
<evidence type="ECO:0008006" key="5">
    <source>
        <dbReference type="Google" id="ProtNLM"/>
    </source>
</evidence>
<gene>
    <name evidence="3" type="ORF">O181_001088</name>
</gene>
<evidence type="ECO:0000313" key="4">
    <source>
        <dbReference type="Proteomes" id="UP000765509"/>
    </source>
</evidence>
<evidence type="ECO:0000313" key="3">
    <source>
        <dbReference type="EMBL" id="MBW0461373.1"/>
    </source>
</evidence>